<evidence type="ECO:0000256" key="1">
    <source>
        <dbReference type="SAM" id="MobiDB-lite"/>
    </source>
</evidence>
<evidence type="ECO:0000313" key="3">
    <source>
        <dbReference type="EMBL" id="KRO03946.1"/>
    </source>
</evidence>
<evidence type="ECO:0000256" key="2">
    <source>
        <dbReference type="SAM" id="Phobius"/>
    </source>
</evidence>
<dbReference type="EMBL" id="JQCA01000048">
    <property type="protein sequence ID" value="KRO03946.1"/>
    <property type="molecule type" value="Genomic_DNA"/>
</dbReference>
<protein>
    <submittedName>
        <fullName evidence="3">Uncharacterized protein</fullName>
    </submittedName>
</protein>
<dbReference type="Proteomes" id="UP000051906">
    <property type="component" value="Unassembled WGS sequence"/>
</dbReference>
<comment type="caution">
    <text evidence="3">The sequence shown here is derived from an EMBL/GenBank/DDBJ whole genome shotgun (WGS) entry which is preliminary data.</text>
</comment>
<keyword evidence="4" id="KW-1185">Reference proteome</keyword>
<feature type="compositionally biased region" description="Low complexity" evidence="1">
    <location>
        <begin position="1"/>
        <end position="26"/>
    </location>
</feature>
<proteinExistence type="predicted"/>
<evidence type="ECO:0000313" key="4">
    <source>
        <dbReference type="Proteomes" id="UP000051906"/>
    </source>
</evidence>
<keyword evidence="2" id="KW-0472">Membrane</keyword>
<dbReference type="AlphaFoldDB" id="A0A0R2M0C1"/>
<feature type="region of interest" description="Disordered" evidence="1">
    <location>
        <begin position="1"/>
        <end position="139"/>
    </location>
</feature>
<feature type="compositionally biased region" description="Pro residues" evidence="1">
    <location>
        <begin position="27"/>
        <end position="36"/>
    </location>
</feature>
<organism evidence="3 4">
    <name type="scientific">Levilactobacillus paucivorans</name>
    <dbReference type="NCBI Taxonomy" id="616990"/>
    <lineage>
        <taxon>Bacteria</taxon>
        <taxon>Bacillati</taxon>
        <taxon>Bacillota</taxon>
        <taxon>Bacilli</taxon>
        <taxon>Lactobacillales</taxon>
        <taxon>Lactobacillaceae</taxon>
        <taxon>Levilactobacillus</taxon>
    </lineage>
</organism>
<reference evidence="3 4" key="1">
    <citation type="journal article" date="2015" name="Genome Announc.">
        <title>Expanding the biotechnology potential of lactobacilli through comparative genomics of 213 strains and associated genera.</title>
        <authorList>
            <person name="Sun Z."/>
            <person name="Harris H.M."/>
            <person name="McCann A."/>
            <person name="Guo C."/>
            <person name="Argimon S."/>
            <person name="Zhang W."/>
            <person name="Yang X."/>
            <person name="Jeffery I.B."/>
            <person name="Cooney J.C."/>
            <person name="Kagawa T.F."/>
            <person name="Liu W."/>
            <person name="Song Y."/>
            <person name="Salvetti E."/>
            <person name="Wrobel A."/>
            <person name="Rasinkangas P."/>
            <person name="Parkhill J."/>
            <person name="Rea M.C."/>
            <person name="O'Sullivan O."/>
            <person name="Ritari J."/>
            <person name="Douillard F.P."/>
            <person name="Paul Ross R."/>
            <person name="Yang R."/>
            <person name="Briner A.E."/>
            <person name="Felis G.E."/>
            <person name="de Vos W.M."/>
            <person name="Barrangou R."/>
            <person name="Klaenhammer T.R."/>
            <person name="Caufield P.W."/>
            <person name="Cui Y."/>
            <person name="Zhang H."/>
            <person name="O'Toole P.W."/>
        </authorList>
    </citation>
    <scope>NUCLEOTIDE SEQUENCE [LARGE SCALE GENOMIC DNA]</scope>
    <source>
        <strain evidence="3 4">DSM 22467</strain>
    </source>
</reference>
<dbReference type="PATRIC" id="fig|616990.3.peg.1903"/>
<name>A0A0R2M0C1_9LACO</name>
<keyword evidence="2" id="KW-0812">Transmembrane</keyword>
<keyword evidence="2" id="KW-1133">Transmembrane helix</keyword>
<sequence>MTPASSAAPVTPQATPVAPTQEQATPVEPPVEPEIPLPTSDAEPPVLQASAPDTPDVAPTETPVAPSVDEPVTSTDVATSDAPEQPATTPNVNAPAGQTAGDTGVSGSPTQTPQQPGTSTTGTTAPNSSNPSQYGQVATQPATTAAQTVAKAAGDSRTIWVVVGAIVLILIGVAGYNGYNTYKRDNLTEQEIANIGDGVTSKYLGNSATVRYSKSDNVLTVEADEDTDLYDIAYDMTNGYDEADDMAPYLTKLKKISTAMAPLMPTNLKDVRVELLNPQNTNLHLYTAEDGDIIYDFTDDE</sequence>
<feature type="transmembrane region" description="Helical" evidence="2">
    <location>
        <begin position="159"/>
        <end position="179"/>
    </location>
</feature>
<feature type="compositionally biased region" description="Polar residues" evidence="1">
    <location>
        <begin position="125"/>
        <end position="135"/>
    </location>
</feature>
<gene>
    <name evidence="3" type="ORF">IV54_GL001793</name>
</gene>
<accession>A0A0R2M0C1</accession>
<feature type="compositionally biased region" description="Low complexity" evidence="1">
    <location>
        <begin position="106"/>
        <end position="124"/>
    </location>
</feature>